<evidence type="ECO:0000313" key="2">
    <source>
        <dbReference type="Proteomes" id="UP000051638"/>
    </source>
</evidence>
<dbReference type="PATRIC" id="fig|1423796.3.peg.688"/>
<dbReference type="RefSeq" id="WP_057874788.1">
    <property type="nucleotide sequence ID" value="NZ_AYYI01000103.1"/>
</dbReference>
<accession>A0A0R2CQ14</accession>
<reference evidence="1 2" key="1">
    <citation type="journal article" date="2015" name="Genome Announc.">
        <title>Expanding the biotechnology potential of lactobacilli through comparative genomics of 213 strains and associated genera.</title>
        <authorList>
            <person name="Sun Z."/>
            <person name="Harris H.M."/>
            <person name="McCann A."/>
            <person name="Guo C."/>
            <person name="Argimon S."/>
            <person name="Zhang W."/>
            <person name="Yang X."/>
            <person name="Jeffery I.B."/>
            <person name="Cooney J.C."/>
            <person name="Kagawa T.F."/>
            <person name="Liu W."/>
            <person name="Song Y."/>
            <person name="Salvetti E."/>
            <person name="Wrobel A."/>
            <person name="Rasinkangas P."/>
            <person name="Parkhill J."/>
            <person name="Rea M.C."/>
            <person name="O'Sullivan O."/>
            <person name="Ritari J."/>
            <person name="Douillard F.P."/>
            <person name="Paul Ross R."/>
            <person name="Yang R."/>
            <person name="Briner A.E."/>
            <person name="Felis G.E."/>
            <person name="de Vos W.M."/>
            <person name="Barrangou R."/>
            <person name="Klaenhammer T.R."/>
            <person name="Caufield P.W."/>
            <person name="Cui Y."/>
            <person name="Zhang H."/>
            <person name="O'Toole P.W."/>
        </authorList>
    </citation>
    <scope>NUCLEOTIDE SEQUENCE [LARGE SCALE GENOMIC DNA]</scope>
    <source>
        <strain evidence="1 2">DSM 20253</strain>
    </source>
</reference>
<keyword evidence="2" id="KW-1185">Reference proteome</keyword>
<name>A0A0R2CQ14_9LACO</name>
<dbReference type="Proteomes" id="UP000051638">
    <property type="component" value="Unassembled WGS sequence"/>
</dbReference>
<sequence>MKWSLLELKKYQQEPLKLAETLDLKAALQDRDPQIIDVSPLKISGFLTVDETAVTAYVKVQGKLVLPSTRSLKPTELALDFAFTEVYVPAGQQTSMEQDQKVTVIVLKNDTLDLDHAIVDNILLQIPMQVLTPHEKAGAAAMPKGDGWQVVSEDHYQQSLEAHKQQGDPRFAKLKGLFNESTDK</sequence>
<dbReference type="EMBL" id="AYYI01000103">
    <property type="protein sequence ID" value="KRM92978.1"/>
    <property type="molecule type" value="Genomic_DNA"/>
</dbReference>
<dbReference type="Pfam" id="PF02620">
    <property type="entry name" value="YceD"/>
    <property type="match status" value="1"/>
</dbReference>
<proteinExistence type="predicted"/>
<protein>
    <recommendedName>
        <fullName evidence="3">Nucleic acid-binding protein</fullName>
    </recommendedName>
</protein>
<dbReference type="InterPro" id="IPR003772">
    <property type="entry name" value="YceD"/>
</dbReference>
<evidence type="ECO:0000313" key="1">
    <source>
        <dbReference type="EMBL" id="KRM92978.1"/>
    </source>
</evidence>
<organism evidence="1 2">
    <name type="scientific">Loigolactobacillus rennini DSM 20253</name>
    <dbReference type="NCBI Taxonomy" id="1423796"/>
    <lineage>
        <taxon>Bacteria</taxon>
        <taxon>Bacillati</taxon>
        <taxon>Bacillota</taxon>
        <taxon>Bacilli</taxon>
        <taxon>Lactobacillales</taxon>
        <taxon>Lactobacillaceae</taxon>
        <taxon>Loigolactobacillus</taxon>
    </lineage>
</organism>
<dbReference type="AlphaFoldDB" id="A0A0R2CQ14"/>
<gene>
    <name evidence="1" type="ORF">FC24_GL000670</name>
</gene>
<comment type="caution">
    <text evidence="1">The sequence shown here is derived from an EMBL/GenBank/DDBJ whole genome shotgun (WGS) entry which is preliminary data.</text>
</comment>
<dbReference type="STRING" id="1423796.FC24_GL000670"/>
<dbReference type="OrthoDB" id="9790372at2"/>
<evidence type="ECO:0008006" key="3">
    <source>
        <dbReference type="Google" id="ProtNLM"/>
    </source>
</evidence>